<reference evidence="10" key="1">
    <citation type="journal article" date="2019" name="Int. J. Syst. Evol. Microbiol.">
        <title>The Global Catalogue of Microorganisms (GCM) 10K type strain sequencing project: providing services to taxonomists for standard genome sequencing and annotation.</title>
        <authorList>
            <consortium name="The Broad Institute Genomics Platform"/>
            <consortium name="The Broad Institute Genome Sequencing Center for Infectious Disease"/>
            <person name="Wu L."/>
            <person name="Ma J."/>
        </authorList>
    </citation>
    <scope>NUCLEOTIDE SEQUENCE [LARGE SCALE GENOMIC DNA]</scope>
    <source>
        <strain evidence="10">CECT 8570</strain>
    </source>
</reference>
<feature type="transmembrane region" description="Helical" evidence="7">
    <location>
        <begin position="133"/>
        <end position="154"/>
    </location>
</feature>
<feature type="transmembrane region" description="Helical" evidence="7">
    <location>
        <begin position="189"/>
        <end position="207"/>
    </location>
</feature>
<evidence type="ECO:0000256" key="2">
    <source>
        <dbReference type="ARBA" id="ARBA00009045"/>
    </source>
</evidence>
<protein>
    <submittedName>
        <fullName evidence="9">Rhomboid family intramembrane serine protease</fullName>
        <ecNumber evidence="9">3.4.21.-</ecNumber>
    </submittedName>
</protein>
<feature type="transmembrane region" description="Helical" evidence="7">
    <location>
        <begin position="12"/>
        <end position="33"/>
    </location>
</feature>
<dbReference type="InterPro" id="IPR050925">
    <property type="entry name" value="Rhomboid_protease_S54"/>
</dbReference>
<evidence type="ECO:0000313" key="9">
    <source>
        <dbReference type="EMBL" id="MFC4361472.1"/>
    </source>
</evidence>
<keyword evidence="5 7" id="KW-1133">Transmembrane helix</keyword>
<evidence type="ECO:0000256" key="3">
    <source>
        <dbReference type="ARBA" id="ARBA00022692"/>
    </source>
</evidence>
<evidence type="ECO:0000256" key="4">
    <source>
        <dbReference type="ARBA" id="ARBA00022801"/>
    </source>
</evidence>
<keyword evidence="3 7" id="KW-0812">Transmembrane</keyword>
<dbReference type="Gene3D" id="1.20.1540.10">
    <property type="entry name" value="Rhomboid-like"/>
    <property type="match status" value="1"/>
</dbReference>
<dbReference type="SUPFAM" id="SSF144091">
    <property type="entry name" value="Rhomboid-like"/>
    <property type="match status" value="1"/>
</dbReference>
<evidence type="ECO:0000256" key="6">
    <source>
        <dbReference type="ARBA" id="ARBA00023136"/>
    </source>
</evidence>
<feature type="domain" description="Peptidase S54 rhomboid" evidence="8">
    <location>
        <begin position="150"/>
        <end position="296"/>
    </location>
</feature>
<keyword evidence="10" id="KW-1185">Reference proteome</keyword>
<dbReference type="GO" id="GO:0006508">
    <property type="term" value="P:proteolysis"/>
    <property type="evidence" value="ECO:0007669"/>
    <property type="project" value="UniProtKB-KW"/>
</dbReference>
<comment type="subcellular location">
    <subcellularLocation>
        <location evidence="1">Membrane</location>
        <topology evidence="1">Multi-pass membrane protein</topology>
    </subcellularLocation>
</comment>
<evidence type="ECO:0000256" key="5">
    <source>
        <dbReference type="ARBA" id="ARBA00022989"/>
    </source>
</evidence>
<dbReference type="EMBL" id="JBHSCX010000003">
    <property type="protein sequence ID" value="MFC4361472.1"/>
    <property type="molecule type" value="Genomic_DNA"/>
</dbReference>
<evidence type="ECO:0000259" key="8">
    <source>
        <dbReference type="Pfam" id="PF01694"/>
    </source>
</evidence>
<gene>
    <name evidence="9" type="ORF">ACFOX3_04110</name>
</gene>
<dbReference type="EC" id="3.4.21.-" evidence="9"/>
<dbReference type="Pfam" id="PF01694">
    <property type="entry name" value="Rhomboid"/>
    <property type="match status" value="1"/>
</dbReference>
<feature type="transmembrane region" description="Helical" evidence="7">
    <location>
        <begin position="278"/>
        <end position="296"/>
    </location>
</feature>
<evidence type="ECO:0000313" key="10">
    <source>
        <dbReference type="Proteomes" id="UP001595840"/>
    </source>
</evidence>
<evidence type="ECO:0000256" key="7">
    <source>
        <dbReference type="SAM" id="Phobius"/>
    </source>
</evidence>
<dbReference type="GO" id="GO:0008233">
    <property type="term" value="F:peptidase activity"/>
    <property type="evidence" value="ECO:0007669"/>
    <property type="project" value="UniProtKB-KW"/>
</dbReference>
<dbReference type="PANTHER" id="PTHR43731">
    <property type="entry name" value="RHOMBOID PROTEASE"/>
    <property type="match status" value="1"/>
</dbReference>
<evidence type="ECO:0000256" key="1">
    <source>
        <dbReference type="ARBA" id="ARBA00004141"/>
    </source>
</evidence>
<keyword evidence="4 9" id="KW-0378">Hydrolase</keyword>
<comment type="similarity">
    <text evidence="2">Belongs to the peptidase S54 family.</text>
</comment>
<proteinExistence type="inferred from homology"/>
<dbReference type="InterPro" id="IPR022764">
    <property type="entry name" value="Peptidase_S54_rhomboid_dom"/>
</dbReference>
<dbReference type="InterPro" id="IPR035952">
    <property type="entry name" value="Rhomboid-like_sf"/>
</dbReference>
<keyword evidence="9" id="KW-0645">Protease</keyword>
<feature type="transmembrane region" description="Helical" evidence="7">
    <location>
        <begin position="166"/>
        <end position="184"/>
    </location>
</feature>
<dbReference type="PANTHER" id="PTHR43731:SF14">
    <property type="entry name" value="PRESENILIN-ASSOCIATED RHOMBOID-LIKE PROTEIN, MITOCHONDRIAL"/>
    <property type="match status" value="1"/>
</dbReference>
<name>A0ABV8V2Y6_9GAMM</name>
<dbReference type="Proteomes" id="UP001595840">
    <property type="component" value="Unassembled WGS sequence"/>
</dbReference>
<comment type="caution">
    <text evidence="9">The sequence shown here is derived from an EMBL/GenBank/DDBJ whole genome shotgun (WGS) entry which is preliminary data.</text>
</comment>
<dbReference type="RefSeq" id="WP_290259628.1">
    <property type="nucleotide sequence ID" value="NZ_JAUFQG010000004.1"/>
</dbReference>
<feature type="transmembrane region" description="Helical" evidence="7">
    <location>
        <begin position="240"/>
        <end position="263"/>
    </location>
</feature>
<feature type="transmembrane region" description="Helical" evidence="7">
    <location>
        <begin position="213"/>
        <end position="233"/>
    </location>
</feature>
<keyword evidence="6 7" id="KW-0472">Membrane</keyword>
<sequence>MIIIPTEKRFDWRYAPTVMFGIVLINVLVFFFYQSGDDNKIEQALEIYQQQGFLELEWPEYKKYLTTKSTEQDDEQLTYVEELFEQEDFGNLAVEIVFDTAFYDHLFKDPYNLIGYQKVEVWLDQRAKINASILNLSFIAYGLVPADLSITTLFTTQFLHGDTMHLLGNMFFLVICGFAVEAAIGHWRFLAFYLISGVFASLAHALLDLSSTQPLVGASGAISGVMAMYLAVFKFRKIEFFYWLFIFVGYIRAPALIILPIYIGKELVSFYTDTDSNVAVMAHAGGFVMGALLMFVSQWLSPKSIDVEYIETDQSIDPYQEALALVYTDIENFRFDSAYKNTQALIAQHGENFRNLALLAQLAQLRSPADQQAAMLGLLKVETQEPIELERQAQLLIDSAQPADYLSEQELCKLGSRLCRLENLKPAEALFDIVQNRYGHLAASQNNLALLAKKLSIAFAKTNNALKSKHYHGLASKLVGSTL</sequence>
<organism evidence="9 10">
    <name type="scientific">Simiduia curdlanivorans</name>
    <dbReference type="NCBI Taxonomy" id="1492769"/>
    <lineage>
        <taxon>Bacteria</taxon>
        <taxon>Pseudomonadati</taxon>
        <taxon>Pseudomonadota</taxon>
        <taxon>Gammaproteobacteria</taxon>
        <taxon>Cellvibrionales</taxon>
        <taxon>Cellvibrionaceae</taxon>
        <taxon>Simiduia</taxon>
    </lineage>
</organism>
<accession>A0ABV8V2Y6</accession>